<accession>B4KUC8</accession>
<feature type="compositionally biased region" description="Basic and acidic residues" evidence="8">
    <location>
        <begin position="1064"/>
        <end position="1080"/>
    </location>
</feature>
<protein>
    <recommendedName>
        <fullName evidence="1">RNA helicase</fullName>
        <ecNumber evidence="1">3.6.4.13</ecNumber>
    </recommendedName>
</protein>
<keyword evidence="2" id="KW-0677">Repeat</keyword>
<evidence type="ECO:0000259" key="9">
    <source>
        <dbReference type="Pfam" id="PF00270"/>
    </source>
</evidence>
<dbReference type="InParanoid" id="B4KUC8"/>
<evidence type="ECO:0000256" key="4">
    <source>
        <dbReference type="ARBA" id="ARBA00022801"/>
    </source>
</evidence>
<evidence type="ECO:0000313" key="10">
    <source>
        <dbReference type="EMBL" id="EDW10715.1"/>
    </source>
</evidence>
<dbReference type="GO" id="GO:0005524">
    <property type="term" value="F:ATP binding"/>
    <property type="evidence" value="ECO:0007669"/>
    <property type="project" value="UniProtKB-KW"/>
</dbReference>
<dbReference type="Gene3D" id="3.40.50.300">
    <property type="entry name" value="P-loop containing nucleotide triphosphate hydrolases"/>
    <property type="match status" value="2"/>
</dbReference>
<dbReference type="KEGG" id="dmo:Dmoj_GI18405"/>
<dbReference type="Pfam" id="PF00270">
    <property type="entry name" value="DEAD"/>
    <property type="match status" value="1"/>
</dbReference>
<dbReference type="FunCoup" id="B4KUC8">
    <property type="interactions" value="6"/>
</dbReference>
<evidence type="ECO:0000256" key="6">
    <source>
        <dbReference type="ARBA" id="ARBA00022840"/>
    </source>
</evidence>
<evidence type="ECO:0000256" key="5">
    <source>
        <dbReference type="ARBA" id="ARBA00022806"/>
    </source>
</evidence>
<dbReference type="EMBL" id="CH933808">
    <property type="protein sequence ID" value="EDW10715.1"/>
    <property type="molecule type" value="Genomic_DNA"/>
</dbReference>
<dbReference type="PANTHER" id="PTHR22655">
    <property type="entry name" value="ATP-DEPENDENT RNA HELICASE TDRD12-RELATED"/>
    <property type="match status" value="1"/>
</dbReference>
<dbReference type="GO" id="GO:0016787">
    <property type="term" value="F:hydrolase activity"/>
    <property type="evidence" value="ECO:0007669"/>
    <property type="project" value="UniProtKB-KW"/>
</dbReference>
<dbReference type="InterPro" id="IPR011545">
    <property type="entry name" value="DEAD/DEAH_box_helicase_dom"/>
</dbReference>
<keyword evidence="4" id="KW-0378">Hydrolase</keyword>
<sequence>MWSAKCIIDDNNNDDEESLCYDESRSFSFAQQCRPLLVANCSDYAIAHSNKRLQPARHVNEVSFLPHIQGAMRRLRLTQLLRLQSYAWPHLNQGAGHGAVIVSAPRSGRTLSYVLPLCQVVSNTLTEHRSRTRWCLEGPIALVLVADLVRVQQLSALCAAMLRKSRNEEWLTLVLTVPSSYTPEFFQRLLNGVGCLVATPAQFLWVCGNGLKLPHLRFVAYDDADLMQAEQLKQAHQKLLLLTNPERPQLVISSQSYKPQLLSKLREFNSQPMVLFGDVLEAAVYGGTRLQISLQQRKAKCEEVLRVLRQRPPHSHRTVVNCQSDSDIRELVETLVSHGYNCLPYYQTADLEVRDHVHRWMQDSRGELLLCTDHCPELDVRHAHTLLHYSLSDSWSLFKLRHLALADNLNNQLAATDLKEQTGQQQSEQDRLLSLVLLDESNNNQLPRLVDFLQMHQEVDKLVVQLARSIRMQIERTKSNEAALCDLLLSLGECVDTQCEERHQLLMHDRLLPAQMPARGDVKMQLIRVYTPTHYCVRLLEHLPPGGCWQSLSRNGALELQLQLLQSQECVRVWPPLVKQICVYRNSSGYERVRILRVDPIAQLNLSRTDLSVTVQALDMDTRQFTTTSGKLFMCPEQLQDEPPLAIDVRIVGVVPYTGERNWHEKDGKQCETWLNSTPQPSFLQARILAALSHTLFVHDLAVTSYAPNLQLHVRSLTICQQLLRKQLAKKCKRAEAKLLKFLERDPCQNLDLPKTSELPRQKLNMKTETLLKGRASIFAKMALQLGKENRLRLQQKQRELEEQQQLDDVQTTKQREQLQQSEDSLEALCNCLMKCTMMQLQQDNKENGLLTKDCIENMPDASLKNMTRLEPELEARPGVTNKLDAAADSVIEYTIHDIQIQFQLPSNVVRPEVIYYQTACTLELQIALPEDMLPYEVLLHNGCCIVFRTLPPAMCSTTPMYQFIVNTHCHFVNLSHRMQGRTVYVSVLKALAVPYPLDFGFFKFMKPHYEKLHRMEKERRGRLKNFESNLLCNGYFPSRVLKRANSSDDLSSDDQADDPAVSGRERVERARDDSEFIYS</sequence>
<dbReference type="SUPFAM" id="SSF52540">
    <property type="entry name" value="P-loop containing nucleoside triphosphate hydrolases"/>
    <property type="match status" value="2"/>
</dbReference>
<dbReference type="OMA" id="HGAMIVG"/>
<dbReference type="GO" id="GO:0003676">
    <property type="term" value="F:nucleic acid binding"/>
    <property type="evidence" value="ECO:0007669"/>
    <property type="project" value="InterPro"/>
</dbReference>
<evidence type="ECO:0000313" key="11">
    <source>
        <dbReference type="Proteomes" id="UP000009192"/>
    </source>
</evidence>
<dbReference type="HOGENOM" id="CLU_286417_0_0_1"/>
<feature type="region of interest" description="Disordered" evidence="8">
    <location>
        <begin position="1045"/>
        <end position="1080"/>
    </location>
</feature>
<keyword evidence="11" id="KW-1185">Reference proteome</keyword>
<keyword evidence="6" id="KW-0067">ATP-binding</keyword>
<evidence type="ECO:0000256" key="1">
    <source>
        <dbReference type="ARBA" id="ARBA00012552"/>
    </source>
</evidence>
<dbReference type="PhylomeDB" id="B4KUC8"/>
<dbReference type="GO" id="GO:0042078">
    <property type="term" value="P:germ-line stem cell division"/>
    <property type="evidence" value="ECO:0007669"/>
    <property type="project" value="TreeGrafter"/>
</dbReference>
<organism evidence="10 11">
    <name type="scientific">Drosophila mojavensis</name>
    <name type="common">Fruit fly</name>
    <dbReference type="NCBI Taxonomy" id="7230"/>
    <lineage>
        <taxon>Eukaryota</taxon>
        <taxon>Metazoa</taxon>
        <taxon>Ecdysozoa</taxon>
        <taxon>Arthropoda</taxon>
        <taxon>Hexapoda</taxon>
        <taxon>Insecta</taxon>
        <taxon>Pterygota</taxon>
        <taxon>Neoptera</taxon>
        <taxon>Endopterygota</taxon>
        <taxon>Diptera</taxon>
        <taxon>Brachycera</taxon>
        <taxon>Muscomorpha</taxon>
        <taxon>Ephydroidea</taxon>
        <taxon>Drosophilidae</taxon>
        <taxon>Drosophila</taxon>
    </lineage>
</organism>
<gene>
    <name evidence="10" type="primary">Dmoj\GI18405</name>
    <name evidence="10" type="ORF">Dmoj_GI18405</name>
</gene>
<dbReference type="OrthoDB" id="249932at2759"/>
<feature type="domain" description="DEAD/DEAH-box helicase" evidence="9">
    <location>
        <begin position="83"/>
        <end position="252"/>
    </location>
</feature>
<evidence type="ECO:0000256" key="3">
    <source>
        <dbReference type="ARBA" id="ARBA00022741"/>
    </source>
</evidence>
<dbReference type="InterPro" id="IPR027417">
    <property type="entry name" value="P-loop_NTPase"/>
</dbReference>
<reference evidence="10 11" key="1">
    <citation type="journal article" date="2007" name="Nature">
        <title>Evolution of genes and genomes on the Drosophila phylogeny.</title>
        <authorList>
            <consortium name="Drosophila 12 Genomes Consortium"/>
            <person name="Clark A.G."/>
            <person name="Eisen M.B."/>
            <person name="Smith D.R."/>
            <person name="Bergman C.M."/>
            <person name="Oliver B."/>
            <person name="Markow T.A."/>
            <person name="Kaufman T.C."/>
            <person name="Kellis M."/>
            <person name="Gelbart W."/>
            <person name="Iyer V.N."/>
            <person name="Pollard D.A."/>
            <person name="Sackton T.B."/>
            <person name="Larracuente A.M."/>
            <person name="Singh N.D."/>
            <person name="Abad J.P."/>
            <person name="Abt D.N."/>
            <person name="Adryan B."/>
            <person name="Aguade M."/>
            <person name="Akashi H."/>
            <person name="Anderson W.W."/>
            <person name="Aquadro C.F."/>
            <person name="Ardell D.H."/>
            <person name="Arguello R."/>
            <person name="Artieri C.G."/>
            <person name="Barbash D.A."/>
            <person name="Barker D."/>
            <person name="Barsanti P."/>
            <person name="Batterham P."/>
            <person name="Batzoglou S."/>
            <person name="Begun D."/>
            <person name="Bhutkar A."/>
            <person name="Blanco E."/>
            <person name="Bosak S.A."/>
            <person name="Bradley R.K."/>
            <person name="Brand A.D."/>
            <person name="Brent M.R."/>
            <person name="Brooks A.N."/>
            <person name="Brown R.H."/>
            <person name="Butlin R.K."/>
            <person name="Caggese C."/>
            <person name="Calvi B.R."/>
            <person name="Bernardo de Carvalho A."/>
            <person name="Caspi A."/>
            <person name="Castrezana S."/>
            <person name="Celniker S.E."/>
            <person name="Chang J.L."/>
            <person name="Chapple C."/>
            <person name="Chatterji S."/>
            <person name="Chinwalla A."/>
            <person name="Civetta A."/>
            <person name="Clifton S.W."/>
            <person name="Comeron J.M."/>
            <person name="Costello J.C."/>
            <person name="Coyne J.A."/>
            <person name="Daub J."/>
            <person name="David R.G."/>
            <person name="Delcher A.L."/>
            <person name="Delehaunty K."/>
            <person name="Do C.B."/>
            <person name="Ebling H."/>
            <person name="Edwards K."/>
            <person name="Eickbush T."/>
            <person name="Evans J.D."/>
            <person name="Filipski A."/>
            <person name="Findeiss S."/>
            <person name="Freyhult E."/>
            <person name="Fulton L."/>
            <person name="Fulton R."/>
            <person name="Garcia A.C."/>
            <person name="Gardiner A."/>
            <person name="Garfield D.A."/>
            <person name="Garvin B.E."/>
            <person name="Gibson G."/>
            <person name="Gilbert D."/>
            <person name="Gnerre S."/>
            <person name="Godfrey J."/>
            <person name="Good R."/>
            <person name="Gotea V."/>
            <person name="Gravely B."/>
            <person name="Greenberg A.J."/>
            <person name="Griffiths-Jones S."/>
            <person name="Gross S."/>
            <person name="Guigo R."/>
            <person name="Gustafson E.A."/>
            <person name="Haerty W."/>
            <person name="Hahn M.W."/>
            <person name="Halligan D.L."/>
            <person name="Halpern A.L."/>
            <person name="Halter G.M."/>
            <person name="Han M.V."/>
            <person name="Heger A."/>
            <person name="Hillier L."/>
            <person name="Hinrichs A.S."/>
            <person name="Holmes I."/>
            <person name="Hoskins R.A."/>
            <person name="Hubisz M.J."/>
            <person name="Hultmark D."/>
            <person name="Huntley M.A."/>
            <person name="Jaffe D.B."/>
            <person name="Jagadeeshan S."/>
            <person name="Jeck W.R."/>
            <person name="Johnson J."/>
            <person name="Jones C.D."/>
            <person name="Jordan W.C."/>
            <person name="Karpen G.H."/>
            <person name="Kataoka E."/>
            <person name="Keightley P.D."/>
            <person name="Kheradpour P."/>
            <person name="Kirkness E.F."/>
            <person name="Koerich L.B."/>
            <person name="Kristiansen K."/>
            <person name="Kudrna D."/>
            <person name="Kulathinal R.J."/>
            <person name="Kumar S."/>
            <person name="Kwok R."/>
            <person name="Lander E."/>
            <person name="Langley C.H."/>
            <person name="Lapoint R."/>
            <person name="Lazzaro B.P."/>
            <person name="Lee S.J."/>
            <person name="Levesque L."/>
            <person name="Li R."/>
            <person name="Lin C.F."/>
            <person name="Lin M.F."/>
            <person name="Lindblad-Toh K."/>
            <person name="Llopart A."/>
            <person name="Long M."/>
            <person name="Low L."/>
            <person name="Lozovsky E."/>
            <person name="Lu J."/>
            <person name="Luo M."/>
            <person name="Machado C.A."/>
            <person name="Makalowski W."/>
            <person name="Marzo M."/>
            <person name="Matsuda M."/>
            <person name="Matzkin L."/>
            <person name="McAllister B."/>
            <person name="McBride C.S."/>
            <person name="McKernan B."/>
            <person name="McKernan K."/>
            <person name="Mendez-Lago M."/>
            <person name="Minx P."/>
            <person name="Mollenhauer M.U."/>
            <person name="Montooth K."/>
            <person name="Mount S.M."/>
            <person name="Mu X."/>
            <person name="Myers E."/>
            <person name="Negre B."/>
            <person name="Newfeld S."/>
            <person name="Nielsen R."/>
            <person name="Noor M.A."/>
            <person name="O'Grady P."/>
            <person name="Pachter L."/>
            <person name="Papaceit M."/>
            <person name="Parisi M.J."/>
            <person name="Parisi M."/>
            <person name="Parts L."/>
            <person name="Pedersen J.S."/>
            <person name="Pesole G."/>
            <person name="Phillippy A.M."/>
            <person name="Ponting C.P."/>
            <person name="Pop M."/>
            <person name="Porcelli D."/>
            <person name="Powell J.R."/>
            <person name="Prohaska S."/>
            <person name="Pruitt K."/>
            <person name="Puig M."/>
            <person name="Quesneville H."/>
            <person name="Ram K.R."/>
            <person name="Rand D."/>
            <person name="Rasmussen M.D."/>
            <person name="Reed L.K."/>
            <person name="Reenan R."/>
            <person name="Reily A."/>
            <person name="Remington K.A."/>
            <person name="Rieger T.T."/>
            <person name="Ritchie M.G."/>
            <person name="Robin C."/>
            <person name="Rogers Y.H."/>
            <person name="Rohde C."/>
            <person name="Rozas J."/>
            <person name="Rubenfield M.J."/>
            <person name="Ruiz A."/>
            <person name="Russo S."/>
            <person name="Salzberg S.L."/>
            <person name="Sanchez-Gracia A."/>
            <person name="Saranga D.J."/>
            <person name="Sato H."/>
            <person name="Schaeffer S.W."/>
            <person name="Schatz M.C."/>
            <person name="Schlenke T."/>
            <person name="Schwartz R."/>
            <person name="Segarra C."/>
            <person name="Singh R.S."/>
            <person name="Sirot L."/>
            <person name="Sirota M."/>
            <person name="Sisneros N.B."/>
            <person name="Smith C.D."/>
            <person name="Smith T.F."/>
            <person name="Spieth J."/>
            <person name="Stage D.E."/>
            <person name="Stark A."/>
            <person name="Stephan W."/>
            <person name="Strausberg R.L."/>
            <person name="Strempel S."/>
            <person name="Sturgill D."/>
            <person name="Sutton G."/>
            <person name="Sutton G.G."/>
            <person name="Tao W."/>
            <person name="Teichmann S."/>
            <person name="Tobari Y.N."/>
            <person name="Tomimura Y."/>
            <person name="Tsolas J.M."/>
            <person name="Valente V.L."/>
            <person name="Venter E."/>
            <person name="Venter J.C."/>
            <person name="Vicario S."/>
            <person name="Vieira F.G."/>
            <person name="Vilella A.J."/>
            <person name="Villasante A."/>
            <person name="Walenz B."/>
            <person name="Wang J."/>
            <person name="Wasserman M."/>
            <person name="Watts T."/>
            <person name="Wilson D."/>
            <person name="Wilson R.K."/>
            <person name="Wing R.A."/>
            <person name="Wolfner M.F."/>
            <person name="Wong A."/>
            <person name="Wong G.K."/>
            <person name="Wu C.I."/>
            <person name="Wu G."/>
            <person name="Yamamoto D."/>
            <person name="Yang H.P."/>
            <person name="Yang S.P."/>
            <person name="Yorke J.A."/>
            <person name="Yoshida K."/>
            <person name="Zdobnov E."/>
            <person name="Zhang P."/>
            <person name="Zhang Y."/>
            <person name="Zimin A.V."/>
            <person name="Baldwin J."/>
            <person name="Abdouelleil A."/>
            <person name="Abdulkadir J."/>
            <person name="Abebe A."/>
            <person name="Abera B."/>
            <person name="Abreu J."/>
            <person name="Acer S.C."/>
            <person name="Aftuck L."/>
            <person name="Alexander A."/>
            <person name="An P."/>
            <person name="Anderson E."/>
            <person name="Anderson S."/>
            <person name="Arachi H."/>
            <person name="Azer M."/>
            <person name="Bachantsang P."/>
            <person name="Barry A."/>
            <person name="Bayul T."/>
            <person name="Berlin A."/>
            <person name="Bessette D."/>
            <person name="Bloom T."/>
            <person name="Blye J."/>
            <person name="Boguslavskiy L."/>
            <person name="Bonnet C."/>
            <person name="Boukhgalter B."/>
            <person name="Bourzgui I."/>
            <person name="Brown A."/>
            <person name="Cahill P."/>
            <person name="Channer S."/>
            <person name="Cheshatsang Y."/>
            <person name="Chuda L."/>
            <person name="Citroen M."/>
            <person name="Collymore A."/>
            <person name="Cooke P."/>
            <person name="Costello M."/>
            <person name="D'Aco K."/>
            <person name="Daza R."/>
            <person name="De Haan G."/>
            <person name="DeGray S."/>
            <person name="DeMaso C."/>
            <person name="Dhargay N."/>
            <person name="Dooley K."/>
            <person name="Dooley E."/>
            <person name="Doricent M."/>
            <person name="Dorje P."/>
            <person name="Dorjee K."/>
            <person name="Dupes A."/>
            <person name="Elong R."/>
            <person name="Falk J."/>
            <person name="Farina A."/>
            <person name="Faro S."/>
            <person name="Ferguson D."/>
            <person name="Fisher S."/>
            <person name="Foley C.D."/>
            <person name="Franke A."/>
            <person name="Friedrich D."/>
            <person name="Gadbois L."/>
            <person name="Gearin G."/>
            <person name="Gearin C.R."/>
            <person name="Giannoukos G."/>
            <person name="Goode T."/>
            <person name="Graham J."/>
            <person name="Grandbois E."/>
            <person name="Grewal S."/>
            <person name="Gyaltsen K."/>
            <person name="Hafez N."/>
            <person name="Hagos B."/>
            <person name="Hall J."/>
            <person name="Henson C."/>
            <person name="Hollinger A."/>
            <person name="Honan T."/>
            <person name="Huard M.D."/>
            <person name="Hughes L."/>
            <person name="Hurhula B."/>
            <person name="Husby M.E."/>
            <person name="Kamat A."/>
            <person name="Kanga B."/>
            <person name="Kashin S."/>
            <person name="Khazanovich D."/>
            <person name="Kisner P."/>
            <person name="Lance K."/>
            <person name="Lara M."/>
            <person name="Lee W."/>
            <person name="Lennon N."/>
            <person name="Letendre F."/>
            <person name="LeVine R."/>
            <person name="Lipovsky A."/>
            <person name="Liu X."/>
            <person name="Liu J."/>
            <person name="Liu S."/>
            <person name="Lokyitsang T."/>
            <person name="Lokyitsang Y."/>
            <person name="Lubonja R."/>
            <person name="Lui A."/>
            <person name="MacDonald P."/>
            <person name="Magnisalis V."/>
            <person name="Maru K."/>
            <person name="Matthews C."/>
            <person name="McCusker W."/>
            <person name="McDonough S."/>
            <person name="Mehta T."/>
            <person name="Meldrim J."/>
            <person name="Meneus L."/>
            <person name="Mihai O."/>
            <person name="Mihalev A."/>
            <person name="Mihova T."/>
            <person name="Mittelman R."/>
            <person name="Mlenga V."/>
            <person name="Montmayeur A."/>
            <person name="Mulrain L."/>
            <person name="Navidi A."/>
            <person name="Naylor J."/>
            <person name="Negash T."/>
            <person name="Nguyen T."/>
            <person name="Nguyen N."/>
            <person name="Nicol R."/>
            <person name="Norbu C."/>
            <person name="Norbu N."/>
            <person name="Novod N."/>
            <person name="O'Neill B."/>
            <person name="Osman S."/>
            <person name="Markiewicz E."/>
            <person name="Oyono O.L."/>
            <person name="Patti C."/>
            <person name="Phunkhang P."/>
            <person name="Pierre F."/>
            <person name="Priest M."/>
            <person name="Raghuraman S."/>
            <person name="Rege F."/>
            <person name="Reyes R."/>
            <person name="Rise C."/>
            <person name="Rogov P."/>
            <person name="Ross K."/>
            <person name="Ryan E."/>
            <person name="Settipalli S."/>
            <person name="Shea T."/>
            <person name="Sherpa N."/>
            <person name="Shi L."/>
            <person name="Shih D."/>
            <person name="Sparrow T."/>
            <person name="Spaulding J."/>
            <person name="Stalker J."/>
            <person name="Stange-Thomann N."/>
            <person name="Stavropoulos S."/>
            <person name="Stone C."/>
            <person name="Strader C."/>
            <person name="Tesfaye S."/>
            <person name="Thomson T."/>
            <person name="Thoulutsang Y."/>
            <person name="Thoulutsang D."/>
            <person name="Topham K."/>
            <person name="Topping I."/>
            <person name="Tsamla T."/>
            <person name="Vassiliev H."/>
            <person name="Vo A."/>
            <person name="Wangchuk T."/>
            <person name="Wangdi T."/>
            <person name="Weiand M."/>
            <person name="Wilkinson J."/>
            <person name="Wilson A."/>
            <person name="Yadav S."/>
            <person name="Young G."/>
            <person name="Yu Q."/>
            <person name="Zembek L."/>
            <person name="Zhong D."/>
            <person name="Zimmer A."/>
            <person name="Zwirko Z."/>
            <person name="Jaffe D.B."/>
            <person name="Alvarez P."/>
            <person name="Brockman W."/>
            <person name="Butler J."/>
            <person name="Chin C."/>
            <person name="Gnerre S."/>
            <person name="Grabherr M."/>
            <person name="Kleber M."/>
            <person name="Mauceli E."/>
            <person name="MacCallum I."/>
        </authorList>
    </citation>
    <scope>NUCLEOTIDE SEQUENCE [LARGE SCALE GENOMIC DNA]</scope>
    <source>
        <strain evidence="11">Tucson 15081-1352.22</strain>
    </source>
</reference>
<dbReference type="eggNOG" id="KOG0334">
    <property type="taxonomic scope" value="Eukaryota"/>
</dbReference>
<evidence type="ECO:0000256" key="7">
    <source>
        <dbReference type="ARBA" id="ARBA00047984"/>
    </source>
</evidence>
<dbReference type="AlphaFoldDB" id="B4KUC8"/>
<proteinExistence type="predicted"/>
<keyword evidence="5" id="KW-0347">Helicase</keyword>
<evidence type="ECO:0000256" key="8">
    <source>
        <dbReference type="SAM" id="MobiDB-lite"/>
    </source>
</evidence>
<dbReference type="EC" id="3.6.4.13" evidence="1"/>
<dbReference type="Proteomes" id="UP000009192">
    <property type="component" value="Unassembled WGS sequence"/>
</dbReference>
<dbReference type="GO" id="GO:0003724">
    <property type="term" value="F:RNA helicase activity"/>
    <property type="evidence" value="ECO:0007669"/>
    <property type="project" value="UniProtKB-EC"/>
</dbReference>
<comment type="catalytic activity">
    <reaction evidence="7">
        <text>ATP + H2O = ADP + phosphate + H(+)</text>
        <dbReference type="Rhea" id="RHEA:13065"/>
        <dbReference type="ChEBI" id="CHEBI:15377"/>
        <dbReference type="ChEBI" id="CHEBI:15378"/>
        <dbReference type="ChEBI" id="CHEBI:30616"/>
        <dbReference type="ChEBI" id="CHEBI:43474"/>
        <dbReference type="ChEBI" id="CHEBI:456216"/>
        <dbReference type="EC" id="3.6.4.13"/>
    </reaction>
</comment>
<dbReference type="SMR" id="B4KUC8"/>
<evidence type="ECO:0000256" key="2">
    <source>
        <dbReference type="ARBA" id="ARBA00022737"/>
    </source>
</evidence>
<dbReference type="PANTHER" id="PTHR22655:SF2">
    <property type="entry name" value="ATP-DEPENDENT RNA HELICASE TDRD12-RELATED"/>
    <property type="match status" value="1"/>
</dbReference>
<name>B4KUC8_DROMO</name>
<keyword evidence="3" id="KW-0547">Nucleotide-binding</keyword>